<dbReference type="PROSITE" id="PS50112">
    <property type="entry name" value="PAS"/>
    <property type="match status" value="1"/>
</dbReference>
<dbReference type="EC" id="2.7.13.3" evidence="2"/>
<dbReference type="NCBIfam" id="TIGR00229">
    <property type="entry name" value="sensory_box"/>
    <property type="match status" value="1"/>
</dbReference>
<dbReference type="CDD" id="cd00082">
    <property type="entry name" value="HisKA"/>
    <property type="match status" value="1"/>
</dbReference>
<dbReference type="Pfam" id="PF08448">
    <property type="entry name" value="PAS_4"/>
    <property type="match status" value="1"/>
</dbReference>
<feature type="domain" description="Histidine kinase" evidence="5">
    <location>
        <begin position="456"/>
        <end position="680"/>
    </location>
</feature>
<dbReference type="SUPFAM" id="SSF55785">
    <property type="entry name" value="PYP-like sensor domain (PAS domain)"/>
    <property type="match status" value="2"/>
</dbReference>
<evidence type="ECO:0000256" key="4">
    <source>
        <dbReference type="PROSITE-ProRule" id="PRU00169"/>
    </source>
</evidence>
<proteinExistence type="predicted"/>
<dbReference type="InterPro" id="IPR013656">
    <property type="entry name" value="PAS_4"/>
</dbReference>
<dbReference type="RefSeq" id="WP_075777393.1">
    <property type="nucleotide sequence ID" value="NZ_CP019437.1"/>
</dbReference>
<evidence type="ECO:0000259" key="5">
    <source>
        <dbReference type="PROSITE" id="PS50109"/>
    </source>
</evidence>
<dbReference type="Pfam" id="PF00072">
    <property type="entry name" value="Response_reg"/>
    <property type="match status" value="1"/>
</dbReference>
<dbReference type="Gene3D" id="3.40.50.2300">
    <property type="match status" value="1"/>
</dbReference>
<dbReference type="EMBL" id="CP019437">
    <property type="protein sequence ID" value="AQS47138.1"/>
    <property type="molecule type" value="Genomic_DNA"/>
</dbReference>
<dbReference type="PROSITE" id="PS50109">
    <property type="entry name" value="HIS_KIN"/>
    <property type="match status" value="1"/>
</dbReference>
<dbReference type="SMART" id="SM00448">
    <property type="entry name" value="REC"/>
    <property type="match status" value="1"/>
</dbReference>
<dbReference type="InterPro" id="IPR036097">
    <property type="entry name" value="HisK_dim/P_sf"/>
</dbReference>
<dbReference type="InterPro" id="IPR003661">
    <property type="entry name" value="HisK_dim/P_dom"/>
</dbReference>
<dbReference type="SMART" id="SM00388">
    <property type="entry name" value="HisKA"/>
    <property type="match status" value="1"/>
</dbReference>
<dbReference type="Pfam" id="PF00512">
    <property type="entry name" value="HisKA"/>
    <property type="match status" value="1"/>
</dbReference>
<name>A0ABN4XCY7_9RHOB</name>
<dbReference type="Pfam" id="PF13426">
    <property type="entry name" value="PAS_9"/>
    <property type="match status" value="1"/>
</dbReference>
<keyword evidence="9" id="KW-1185">Reference proteome</keyword>
<evidence type="ECO:0000259" key="6">
    <source>
        <dbReference type="PROSITE" id="PS50110"/>
    </source>
</evidence>
<gene>
    <name evidence="8" type="ORF">BMG03_04505</name>
</gene>
<dbReference type="InterPro" id="IPR036890">
    <property type="entry name" value="HATPase_C_sf"/>
</dbReference>
<dbReference type="PANTHER" id="PTHR43065">
    <property type="entry name" value="SENSOR HISTIDINE KINASE"/>
    <property type="match status" value="1"/>
</dbReference>
<evidence type="ECO:0000256" key="1">
    <source>
        <dbReference type="ARBA" id="ARBA00000085"/>
    </source>
</evidence>
<dbReference type="PANTHER" id="PTHR43065:SF49">
    <property type="entry name" value="HISTIDINE KINASE"/>
    <property type="match status" value="1"/>
</dbReference>
<sequence length="816" mass="88847">MARSNLALLETHPWHETSLGPVEDWPPEMRGVIAAIMASDFPVCTGWGDDTIQIYNDAYNAIFGDKHPASFGAPLRDTWPEIWPFVRDNLGHVQRSGEPLLFQDTMLPLAKTGRPEECYFDFSYSAVKDLGGRVLGVMSIAVETTDAVVARRRQVVSEITATSHAGGGIPAFSGALHAVLSDNDMDCRAGILFRLSPENGMPLEAEWTIRADPQFTGALRPAVAAALSGKSERIFNLPRDARRPELSDRGIVIPIADGRAQLIAALVLVPHALVPIDRSLAPFATQLSQRVHASLHSAELLEQDLLRAREQMTEQSAMYQFLFENIRDGAIYTATSGRPEDDEFVLALNTRACEMLGYDAEEAIGMHRDAFFFPEDRDLALALQERNRNDVFVGDLTFRAKDGSPVPVEVTSNIVELAKGERRSVTIIRDLANRTSRDRERDERMRTEALASLTRAVAHDFNNLLTVVLGSLDALEEGLPEQDSNLNLVQSAVRAAEEAGRLTSQLLAYSRRTPTKLRMLQIGAFVQEIRPLLIAALGDANRLDIDIGEDVANCWADTSALTSALINLVTNARHAMTGDGTLSITANVVSGTGFYPSHDGYELPQEEYVAVNVRDNGPGVPASHREKIFEPFFTTKGIGEGTGLGLPTVLDTVRQIGGDLRLGPGDDDGAEFQILLPLATGADGKEAEAAAPAGNDEVVLYVEDNLLVREKTVLMLQNLGFSPLVARHGREALDYARSDRRIDIVLTDLVMPGLSGRALVRELARLRPALPVVIATGYDPDGPASGTDMGSVLMKPYSREELADALVRNLPSPGTE</sequence>
<dbReference type="CDD" id="cd00130">
    <property type="entry name" value="PAS"/>
    <property type="match status" value="1"/>
</dbReference>
<accession>A0ABN4XCY7</accession>
<dbReference type="Gene3D" id="3.30.565.10">
    <property type="entry name" value="Histidine kinase-like ATPase, C-terminal domain"/>
    <property type="match status" value="1"/>
</dbReference>
<dbReference type="SMART" id="SM00091">
    <property type="entry name" value="PAS"/>
    <property type="match status" value="1"/>
</dbReference>
<evidence type="ECO:0000256" key="3">
    <source>
        <dbReference type="ARBA" id="ARBA00022553"/>
    </source>
</evidence>
<dbReference type="SUPFAM" id="SSF47384">
    <property type="entry name" value="Homodimeric domain of signal transducing histidine kinase"/>
    <property type="match status" value="1"/>
</dbReference>
<comment type="catalytic activity">
    <reaction evidence="1">
        <text>ATP + protein L-histidine = ADP + protein N-phospho-L-histidine.</text>
        <dbReference type="EC" id="2.7.13.3"/>
    </reaction>
</comment>
<dbReference type="InterPro" id="IPR001789">
    <property type="entry name" value="Sig_transdc_resp-reg_receiver"/>
</dbReference>
<feature type="domain" description="Response regulatory" evidence="6">
    <location>
        <begin position="698"/>
        <end position="810"/>
    </location>
</feature>
<dbReference type="InterPro" id="IPR011006">
    <property type="entry name" value="CheY-like_superfamily"/>
</dbReference>
<organism evidence="8 9">
    <name type="scientific">Thioclava nitratireducens</name>
    <dbReference type="NCBI Taxonomy" id="1915078"/>
    <lineage>
        <taxon>Bacteria</taxon>
        <taxon>Pseudomonadati</taxon>
        <taxon>Pseudomonadota</taxon>
        <taxon>Alphaproteobacteria</taxon>
        <taxon>Rhodobacterales</taxon>
        <taxon>Paracoccaceae</taxon>
        <taxon>Thioclava</taxon>
    </lineage>
</organism>
<dbReference type="Gene3D" id="1.10.287.130">
    <property type="match status" value="1"/>
</dbReference>
<evidence type="ECO:0000256" key="2">
    <source>
        <dbReference type="ARBA" id="ARBA00012438"/>
    </source>
</evidence>
<protein>
    <recommendedName>
        <fullName evidence="2">histidine kinase</fullName>
        <ecNumber evidence="2">2.7.13.3</ecNumber>
    </recommendedName>
</protein>
<dbReference type="PROSITE" id="PS50110">
    <property type="entry name" value="RESPONSE_REGULATORY"/>
    <property type="match status" value="1"/>
</dbReference>
<dbReference type="PRINTS" id="PR00344">
    <property type="entry name" value="BCTRLSENSOR"/>
</dbReference>
<evidence type="ECO:0000259" key="7">
    <source>
        <dbReference type="PROSITE" id="PS50112"/>
    </source>
</evidence>
<dbReference type="SMART" id="SM00387">
    <property type="entry name" value="HATPase_c"/>
    <property type="match status" value="1"/>
</dbReference>
<dbReference type="InterPro" id="IPR005467">
    <property type="entry name" value="His_kinase_dom"/>
</dbReference>
<dbReference type="InterPro" id="IPR003594">
    <property type="entry name" value="HATPase_dom"/>
</dbReference>
<dbReference type="InterPro" id="IPR000014">
    <property type="entry name" value="PAS"/>
</dbReference>
<reference evidence="8 9" key="1">
    <citation type="submission" date="2017-01" db="EMBL/GenBank/DDBJ databases">
        <title>The complete genome sequence of a sulfur-oxidizing marine bacterium Thioclava sp. 25B10_4T.</title>
        <authorList>
            <person name="Liu Y."/>
            <person name="Lai Q."/>
            <person name="Shao Z."/>
        </authorList>
    </citation>
    <scope>NUCLEOTIDE SEQUENCE [LARGE SCALE GENOMIC DNA]</scope>
    <source>
        <strain evidence="8 9">25B10_4</strain>
    </source>
</reference>
<feature type="domain" description="PAS" evidence="7">
    <location>
        <begin position="315"/>
        <end position="378"/>
    </location>
</feature>
<dbReference type="InterPro" id="IPR035965">
    <property type="entry name" value="PAS-like_dom_sf"/>
</dbReference>
<keyword evidence="3 4" id="KW-0597">Phosphoprotein</keyword>
<evidence type="ECO:0000313" key="8">
    <source>
        <dbReference type="EMBL" id="AQS47138.1"/>
    </source>
</evidence>
<evidence type="ECO:0000313" key="9">
    <source>
        <dbReference type="Proteomes" id="UP000185622"/>
    </source>
</evidence>
<dbReference type="SUPFAM" id="SSF55874">
    <property type="entry name" value="ATPase domain of HSP90 chaperone/DNA topoisomerase II/histidine kinase"/>
    <property type="match status" value="1"/>
</dbReference>
<dbReference type="Pfam" id="PF02518">
    <property type="entry name" value="HATPase_c"/>
    <property type="match status" value="1"/>
</dbReference>
<dbReference type="Gene3D" id="3.30.450.20">
    <property type="entry name" value="PAS domain"/>
    <property type="match status" value="2"/>
</dbReference>
<dbReference type="Proteomes" id="UP000185622">
    <property type="component" value="Chromosome"/>
</dbReference>
<dbReference type="SUPFAM" id="SSF52172">
    <property type="entry name" value="CheY-like"/>
    <property type="match status" value="1"/>
</dbReference>
<feature type="modified residue" description="4-aspartylphosphate" evidence="4">
    <location>
        <position position="748"/>
    </location>
</feature>
<dbReference type="InterPro" id="IPR004358">
    <property type="entry name" value="Sig_transdc_His_kin-like_C"/>
</dbReference>